<dbReference type="Proteomes" id="UP000070452">
    <property type="component" value="Unassembled WGS sequence"/>
</dbReference>
<accession>A0A132P6S6</accession>
<gene>
    <name evidence="1" type="ORF">AWT83_05900</name>
</gene>
<dbReference type="RefSeq" id="WP_002299058.1">
    <property type="nucleotide sequence ID" value="NZ_JARGDB010000242.1"/>
</dbReference>
<protein>
    <submittedName>
        <fullName evidence="1">Uncharacterized protein</fullName>
    </submittedName>
</protein>
<organism evidence="1 2">
    <name type="scientific">Enterococcus faecium</name>
    <name type="common">Streptococcus faecium</name>
    <dbReference type="NCBI Taxonomy" id="1352"/>
    <lineage>
        <taxon>Bacteria</taxon>
        <taxon>Bacillati</taxon>
        <taxon>Bacillota</taxon>
        <taxon>Bacilli</taxon>
        <taxon>Lactobacillales</taxon>
        <taxon>Enterococcaceae</taxon>
        <taxon>Enterococcus</taxon>
    </lineage>
</organism>
<sequence length="65" mass="7808">MKTYTIKFYGNKTFVYILSGLRLDFRGYSKEDLLESLYGYGYLNEDELINLEKFTNAWTIEEEME</sequence>
<proteinExistence type="predicted"/>
<dbReference type="AlphaFoldDB" id="A0A132P6S6"/>
<name>A0A132P6S6_ENTFC</name>
<evidence type="ECO:0000313" key="1">
    <source>
        <dbReference type="EMBL" id="KWX18025.1"/>
    </source>
</evidence>
<dbReference type="EMBL" id="LRHK01000001">
    <property type="protein sequence ID" value="KWX18025.1"/>
    <property type="molecule type" value="Genomic_DNA"/>
</dbReference>
<comment type="caution">
    <text evidence="1">The sequence shown here is derived from an EMBL/GenBank/DDBJ whole genome shotgun (WGS) entry which is preliminary data.</text>
</comment>
<evidence type="ECO:0000313" key="2">
    <source>
        <dbReference type="Proteomes" id="UP000070452"/>
    </source>
</evidence>
<reference evidence="1 2" key="1">
    <citation type="submission" date="2016-01" db="EMBL/GenBank/DDBJ databases">
        <title>Molecular Mechanisms for transfer of large genomic segments between Enterococcus faecium strains.</title>
        <authorList>
            <person name="Garcia-Solache M.A."/>
            <person name="Lebreton F."/>
            <person name="Mclaughlin R.E."/>
            <person name="Whiteaker J.D."/>
            <person name="Gilmore M.S."/>
            <person name="Rice L.B."/>
        </authorList>
    </citation>
    <scope>NUCLEOTIDE SEQUENCE [LARGE SCALE GENOMIC DNA]</scope>
    <source>
        <strain evidence="1 2">D344RRF x C68</strain>
    </source>
</reference>